<dbReference type="InterPro" id="IPR050357">
    <property type="entry name" value="Arrestin_domain-protein"/>
</dbReference>
<dbReference type="AlphaFoldDB" id="A0A915PH48"/>
<dbReference type="Proteomes" id="UP000887581">
    <property type="component" value="Unplaced"/>
</dbReference>
<evidence type="ECO:0000313" key="4">
    <source>
        <dbReference type="WBParaSite" id="sdigi.contig159.g5424.t1"/>
    </source>
</evidence>
<proteinExistence type="inferred from homology"/>
<dbReference type="Gene3D" id="2.60.40.640">
    <property type="match status" value="2"/>
</dbReference>
<evidence type="ECO:0000313" key="3">
    <source>
        <dbReference type="Proteomes" id="UP000887581"/>
    </source>
</evidence>
<dbReference type="PANTHER" id="PTHR11188">
    <property type="entry name" value="ARRESTIN DOMAIN CONTAINING PROTEIN"/>
    <property type="match status" value="1"/>
</dbReference>
<dbReference type="PANTHER" id="PTHR11188:SF144">
    <property type="entry name" value="ARRESTIN C-TERMINAL-LIKE DOMAIN-CONTAINING PROTEIN"/>
    <property type="match status" value="1"/>
</dbReference>
<name>A0A915PH48_9BILA</name>
<dbReference type="InterPro" id="IPR014752">
    <property type="entry name" value="Arrestin-like_C"/>
</dbReference>
<sequence length="259" mass="29765">MLSEDVASNRSFRLFACNFRHVSTLINVKLNKDVYHCGENLSGSVIVENSQNILIRDISVTLRGKAHTEFKLNRSGEKRVIKDDQYILDEKLIIWSQGKWDEKEDIQILCIGLHHFPFQFNLPNCSMPCSLETKLGTIRYYVKVVINIPYGTSPQGIKYFTIIGPPTDCMDERYCCALLGQDKKITWHGCCKRGAIALRVIMDRTAYLCGENVRILAHVENRLDGEVRIVMRLIQHVEYFVEKDAGEKKHIESLVLETK</sequence>
<dbReference type="Pfam" id="PF00339">
    <property type="entry name" value="Arrestin_N"/>
    <property type="match status" value="1"/>
</dbReference>
<accession>A0A915PH48</accession>
<dbReference type="InterPro" id="IPR011021">
    <property type="entry name" value="Arrestin-like_N"/>
</dbReference>
<organism evidence="3 4">
    <name type="scientific">Setaria digitata</name>
    <dbReference type="NCBI Taxonomy" id="48799"/>
    <lineage>
        <taxon>Eukaryota</taxon>
        <taxon>Metazoa</taxon>
        <taxon>Ecdysozoa</taxon>
        <taxon>Nematoda</taxon>
        <taxon>Chromadorea</taxon>
        <taxon>Rhabditida</taxon>
        <taxon>Spirurina</taxon>
        <taxon>Spiruromorpha</taxon>
        <taxon>Filarioidea</taxon>
        <taxon>Setariidae</taxon>
        <taxon>Setaria</taxon>
    </lineage>
</organism>
<dbReference type="SUPFAM" id="SSF81296">
    <property type="entry name" value="E set domains"/>
    <property type="match status" value="2"/>
</dbReference>
<comment type="similarity">
    <text evidence="1">Belongs to the arrestin family.</text>
</comment>
<feature type="domain" description="Arrestin-like N-terminal" evidence="2">
    <location>
        <begin position="31"/>
        <end position="165"/>
    </location>
</feature>
<dbReference type="WBParaSite" id="sdigi.contig159.g5424.t1">
    <property type="protein sequence ID" value="sdigi.contig159.g5424.t1"/>
    <property type="gene ID" value="sdigi.contig159.g5424"/>
</dbReference>
<evidence type="ECO:0000256" key="1">
    <source>
        <dbReference type="ARBA" id="ARBA00005298"/>
    </source>
</evidence>
<reference evidence="4" key="1">
    <citation type="submission" date="2022-11" db="UniProtKB">
        <authorList>
            <consortium name="WormBaseParasite"/>
        </authorList>
    </citation>
    <scope>IDENTIFICATION</scope>
</reference>
<dbReference type="GO" id="GO:0005737">
    <property type="term" value="C:cytoplasm"/>
    <property type="evidence" value="ECO:0007669"/>
    <property type="project" value="TreeGrafter"/>
</dbReference>
<protein>
    <submittedName>
        <fullName evidence="4">Arrestin-like N-terminal domain-containing protein</fullName>
    </submittedName>
</protein>
<evidence type="ECO:0000259" key="2">
    <source>
        <dbReference type="Pfam" id="PF00339"/>
    </source>
</evidence>
<keyword evidence="3" id="KW-1185">Reference proteome</keyword>
<dbReference type="GO" id="GO:0015031">
    <property type="term" value="P:protein transport"/>
    <property type="evidence" value="ECO:0007669"/>
    <property type="project" value="TreeGrafter"/>
</dbReference>
<dbReference type="InterPro" id="IPR014756">
    <property type="entry name" value="Ig_E-set"/>
</dbReference>